<dbReference type="Proteomes" id="UP000284908">
    <property type="component" value="Unassembled WGS sequence"/>
</dbReference>
<accession>A0A419N2D4</accession>
<sequence length="201" mass="23386">MPKSPKQPLFTYAEDWHNNACINGFHPEHWAYSEGYRQAAKLLIAHVDATGCDQDTLVYPMVFLYRHHVELMLKRIISTALDLVERPERYKQKTDNHNLNTLWPLARSLVMDIDKTFPRDNYATLDAVVKAFIDADERATAFRYAQNRTGEPSLTGMPYINTRHFGEMMSKASYELDCMDSHLLHLLCLLNEMRSDWGYEP</sequence>
<organism evidence="1 2">
    <name type="scientific">Rahnella woolbedingensis</name>
    <dbReference type="NCBI Taxonomy" id="1510574"/>
    <lineage>
        <taxon>Bacteria</taxon>
        <taxon>Pseudomonadati</taxon>
        <taxon>Pseudomonadota</taxon>
        <taxon>Gammaproteobacteria</taxon>
        <taxon>Enterobacterales</taxon>
        <taxon>Yersiniaceae</taxon>
        <taxon>Rahnella</taxon>
    </lineage>
</organism>
<keyword evidence="2" id="KW-1185">Reference proteome</keyword>
<dbReference type="AlphaFoldDB" id="A0A419N2D4"/>
<evidence type="ECO:0000313" key="1">
    <source>
        <dbReference type="EMBL" id="RJT32765.1"/>
    </source>
</evidence>
<proteinExistence type="predicted"/>
<dbReference type="EMBL" id="RAHH01000049">
    <property type="protein sequence ID" value="RJT32765.1"/>
    <property type="molecule type" value="Genomic_DNA"/>
</dbReference>
<comment type="caution">
    <text evidence="1">The sequence shown here is derived from an EMBL/GenBank/DDBJ whole genome shotgun (WGS) entry which is preliminary data.</text>
</comment>
<evidence type="ECO:0000313" key="2">
    <source>
        <dbReference type="Proteomes" id="UP000284908"/>
    </source>
</evidence>
<name>A0A419N2D4_9GAMM</name>
<protein>
    <submittedName>
        <fullName evidence="1">Uncharacterized protein</fullName>
    </submittedName>
</protein>
<gene>
    <name evidence="1" type="ORF">D6C13_24340</name>
</gene>
<reference evidence="1 2" key="1">
    <citation type="submission" date="2018-09" db="EMBL/GenBank/DDBJ databases">
        <authorList>
            <person name="Le Fleche-Mateos A."/>
        </authorList>
    </citation>
    <scope>NUCLEOTIDE SEQUENCE [LARGE SCALE GENOMIC DNA]</scope>
    <source>
        <strain evidence="1 2">DSM 27399</strain>
    </source>
</reference>
<dbReference type="OrthoDB" id="9181631at2"/>